<comment type="caution">
    <text evidence="1">The sequence shown here is derived from an EMBL/GenBank/DDBJ whole genome shotgun (WGS) entry which is preliminary data.</text>
</comment>
<name>A0AAW9PYH2_9CYAN</name>
<dbReference type="EMBL" id="JAZBJZ010000023">
    <property type="protein sequence ID" value="MEE3716669.1"/>
    <property type="molecule type" value="Genomic_DNA"/>
</dbReference>
<protein>
    <submittedName>
        <fullName evidence="1">Uncharacterized protein</fullName>
    </submittedName>
</protein>
<proteinExistence type="predicted"/>
<accession>A0AAW9PYH2</accession>
<dbReference type="RefSeq" id="WP_330483099.1">
    <property type="nucleotide sequence ID" value="NZ_JAZBJZ010000023.1"/>
</dbReference>
<dbReference type="Proteomes" id="UP001333818">
    <property type="component" value="Unassembled WGS sequence"/>
</dbReference>
<evidence type="ECO:0000313" key="2">
    <source>
        <dbReference type="Proteomes" id="UP001333818"/>
    </source>
</evidence>
<keyword evidence="2" id="KW-1185">Reference proteome</keyword>
<reference evidence="1" key="1">
    <citation type="submission" date="2024-01" db="EMBL/GenBank/DDBJ databases">
        <title>Bank of Algae and Cyanobacteria of the Azores (BACA) strain genomes.</title>
        <authorList>
            <person name="Luz R."/>
            <person name="Cordeiro R."/>
            <person name="Fonseca A."/>
            <person name="Goncalves V."/>
        </authorList>
    </citation>
    <scope>NUCLEOTIDE SEQUENCE</scope>
    <source>
        <strain evidence="1">BACA0141</strain>
    </source>
</reference>
<dbReference type="AlphaFoldDB" id="A0AAW9PYH2"/>
<gene>
    <name evidence="1" type="ORF">V2H45_07925</name>
</gene>
<sequence length="176" mass="19467">MTQYHGKKFTLSIASVLLTLIFTPICLSNHKAWAEEIKVTPKKETTLTMFENISLAPHFTPTLKVLHGISGGTVETQKMSGRVETETGACIGFIDAVPDHTITLTKPFKYLELRVKSSGDTVMLIRGPGGSWCSDDVSDRNPVIAGEWLPGKYEVWVGSYEANMSFPYLLELSEVK</sequence>
<evidence type="ECO:0000313" key="1">
    <source>
        <dbReference type="EMBL" id="MEE3716669.1"/>
    </source>
</evidence>
<organism evidence="1 2">
    <name type="scientific">Tumidithrix elongata BACA0141</name>
    <dbReference type="NCBI Taxonomy" id="2716417"/>
    <lineage>
        <taxon>Bacteria</taxon>
        <taxon>Bacillati</taxon>
        <taxon>Cyanobacteriota</taxon>
        <taxon>Cyanophyceae</taxon>
        <taxon>Pseudanabaenales</taxon>
        <taxon>Pseudanabaenaceae</taxon>
        <taxon>Tumidithrix</taxon>
        <taxon>Tumidithrix elongata</taxon>
    </lineage>
</organism>